<dbReference type="InterPro" id="IPR050331">
    <property type="entry name" value="Zinc_finger"/>
</dbReference>
<dbReference type="EMBL" id="JABCIY010000001">
    <property type="protein sequence ID" value="KAF7198601.1"/>
    <property type="molecule type" value="Genomic_DNA"/>
</dbReference>
<feature type="region of interest" description="Disordered" evidence="8">
    <location>
        <begin position="416"/>
        <end position="436"/>
    </location>
</feature>
<keyword evidence="2" id="KW-0479">Metal-binding</keyword>
<dbReference type="Pfam" id="PF13912">
    <property type="entry name" value="zf-C2H2_6"/>
    <property type="match status" value="1"/>
</dbReference>
<keyword evidence="5" id="KW-0862">Zinc</keyword>
<evidence type="ECO:0000256" key="7">
    <source>
        <dbReference type="PROSITE-ProRule" id="PRU00042"/>
    </source>
</evidence>
<evidence type="ECO:0000256" key="4">
    <source>
        <dbReference type="ARBA" id="ARBA00022771"/>
    </source>
</evidence>
<keyword evidence="6" id="KW-0539">Nucleus</keyword>
<dbReference type="PANTHER" id="PTHR16515">
    <property type="entry name" value="PR DOMAIN ZINC FINGER PROTEIN"/>
    <property type="match status" value="1"/>
</dbReference>
<dbReference type="SUPFAM" id="SSF57667">
    <property type="entry name" value="beta-beta-alpha zinc fingers"/>
    <property type="match status" value="1"/>
</dbReference>
<dbReference type="Gene3D" id="3.30.160.60">
    <property type="entry name" value="Classic Zinc Finger"/>
    <property type="match status" value="1"/>
</dbReference>
<dbReference type="PANTHER" id="PTHR16515:SF49">
    <property type="entry name" value="GASTRULA ZINC FINGER PROTEIN XLCGF49.1-LIKE-RELATED"/>
    <property type="match status" value="1"/>
</dbReference>
<organism evidence="10 11">
    <name type="scientific">Pseudocercospora fuligena</name>
    <dbReference type="NCBI Taxonomy" id="685502"/>
    <lineage>
        <taxon>Eukaryota</taxon>
        <taxon>Fungi</taxon>
        <taxon>Dikarya</taxon>
        <taxon>Ascomycota</taxon>
        <taxon>Pezizomycotina</taxon>
        <taxon>Dothideomycetes</taxon>
        <taxon>Dothideomycetidae</taxon>
        <taxon>Mycosphaerellales</taxon>
        <taxon>Mycosphaerellaceae</taxon>
        <taxon>Pseudocercospora</taxon>
    </lineage>
</organism>
<evidence type="ECO:0000256" key="8">
    <source>
        <dbReference type="SAM" id="MobiDB-lite"/>
    </source>
</evidence>
<protein>
    <submittedName>
        <fullName evidence="10">Zinc finger protein</fullName>
    </submittedName>
</protein>
<dbReference type="GO" id="GO:0010468">
    <property type="term" value="P:regulation of gene expression"/>
    <property type="evidence" value="ECO:0007669"/>
    <property type="project" value="TreeGrafter"/>
</dbReference>
<feature type="compositionally biased region" description="Low complexity" evidence="8">
    <location>
        <begin position="55"/>
        <end position="70"/>
    </location>
</feature>
<evidence type="ECO:0000256" key="1">
    <source>
        <dbReference type="ARBA" id="ARBA00004123"/>
    </source>
</evidence>
<sequence length="436" mass="48580">MGSHFNAAVAHAQFAQMVGLKVAVLTPTCAETHRQTSSPMSGTNRGSLSPRPLVQSRQQSYQQPRSHPSQASSMDAYFSPFDAPYAGYQDQSASSTAHSVTNDTSVITPMVYERSATPNSFQESTTDSRQSFLSKMAHRIERSLSPHTSNQHLPSSQYPAYSDAPLVPAAPTFAPQFPQPIQYPSQPIPIDHQPEPSMDRNLEQFFPELNTPLQQPQMPRSVPLPHSTSFHATPSMLSTSDPMHISSEIVHNPNYQPGINQGPSTGTMLGWIGRAPTIGQRTSMPTLKVDTNHLAPPNLSPLHRSPSSASSAGSSSKSPRRARAEMLFGDMHCHYCNAAFTTQGDLTHHLRSHQPYLSRNHVCQMCNKRFQYRKDLMRHLPRHDPNRPKFYCPFNGCKYNTKGFGRQDHLDRHVNTQHNRVDSPHDSRSRNNSSLS</sequence>
<gene>
    <name evidence="10" type="ORF">HII31_00340</name>
</gene>
<feature type="compositionally biased region" description="Low complexity" evidence="8">
    <location>
        <begin position="300"/>
        <end position="317"/>
    </location>
</feature>
<dbReference type="GO" id="GO:0008270">
    <property type="term" value="F:zinc ion binding"/>
    <property type="evidence" value="ECO:0007669"/>
    <property type="project" value="UniProtKB-KW"/>
</dbReference>
<proteinExistence type="predicted"/>
<comment type="caution">
    <text evidence="10">The sequence shown here is derived from an EMBL/GenBank/DDBJ whole genome shotgun (WGS) entry which is preliminary data.</text>
</comment>
<dbReference type="AlphaFoldDB" id="A0A8H6RUE7"/>
<evidence type="ECO:0000313" key="11">
    <source>
        <dbReference type="Proteomes" id="UP000660729"/>
    </source>
</evidence>
<feature type="region of interest" description="Disordered" evidence="8">
    <location>
        <begin position="288"/>
        <end position="321"/>
    </location>
</feature>
<dbReference type="SMART" id="SM00355">
    <property type="entry name" value="ZnF_C2H2"/>
    <property type="match status" value="3"/>
</dbReference>
<dbReference type="InterPro" id="IPR036236">
    <property type="entry name" value="Znf_C2H2_sf"/>
</dbReference>
<evidence type="ECO:0000256" key="5">
    <source>
        <dbReference type="ARBA" id="ARBA00022833"/>
    </source>
</evidence>
<evidence type="ECO:0000256" key="6">
    <source>
        <dbReference type="ARBA" id="ARBA00023242"/>
    </source>
</evidence>
<feature type="domain" description="C2H2-type" evidence="9">
    <location>
        <begin position="361"/>
        <end position="388"/>
    </location>
</feature>
<reference evidence="10" key="1">
    <citation type="submission" date="2020-04" db="EMBL/GenBank/DDBJ databases">
        <title>Draft genome resource of the tomato pathogen Pseudocercospora fuligena.</title>
        <authorList>
            <person name="Zaccaron A."/>
        </authorList>
    </citation>
    <scope>NUCLEOTIDE SEQUENCE</scope>
    <source>
        <strain evidence="10">PF001</strain>
    </source>
</reference>
<feature type="compositionally biased region" description="Basic and acidic residues" evidence="8">
    <location>
        <begin position="416"/>
        <end position="429"/>
    </location>
</feature>
<dbReference type="OrthoDB" id="3649706at2759"/>
<name>A0A8H6RUE7_9PEZI</name>
<dbReference type="GO" id="GO:0005634">
    <property type="term" value="C:nucleus"/>
    <property type="evidence" value="ECO:0007669"/>
    <property type="project" value="UniProtKB-SubCell"/>
</dbReference>
<evidence type="ECO:0000256" key="3">
    <source>
        <dbReference type="ARBA" id="ARBA00022737"/>
    </source>
</evidence>
<accession>A0A8H6RUE7</accession>
<comment type="subcellular location">
    <subcellularLocation>
        <location evidence="1">Nucleus</location>
    </subcellularLocation>
</comment>
<feature type="domain" description="C2H2-type" evidence="9">
    <location>
        <begin position="331"/>
        <end position="353"/>
    </location>
</feature>
<evidence type="ECO:0000259" key="9">
    <source>
        <dbReference type="PROSITE" id="PS50157"/>
    </source>
</evidence>
<dbReference type="InterPro" id="IPR013087">
    <property type="entry name" value="Znf_C2H2_type"/>
</dbReference>
<keyword evidence="11" id="KW-1185">Reference proteome</keyword>
<evidence type="ECO:0000313" key="10">
    <source>
        <dbReference type="EMBL" id="KAF7198601.1"/>
    </source>
</evidence>
<feature type="region of interest" description="Disordered" evidence="8">
    <location>
        <begin position="31"/>
        <end position="75"/>
    </location>
</feature>
<feature type="compositionally biased region" description="Polar residues" evidence="8">
    <location>
        <begin position="35"/>
        <end position="47"/>
    </location>
</feature>
<dbReference type="PROSITE" id="PS50157">
    <property type="entry name" value="ZINC_FINGER_C2H2_2"/>
    <property type="match status" value="2"/>
</dbReference>
<dbReference type="PROSITE" id="PS00028">
    <property type="entry name" value="ZINC_FINGER_C2H2_1"/>
    <property type="match status" value="2"/>
</dbReference>
<evidence type="ECO:0000256" key="2">
    <source>
        <dbReference type="ARBA" id="ARBA00022723"/>
    </source>
</evidence>
<keyword evidence="4 7" id="KW-0863">Zinc-finger</keyword>
<keyword evidence="3" id="KW-0677">Repeat</keyword>
<dbReference type="Proteomes" id="UP000660729">
    <property type="component" value="Unassembled WGS sequence"/>
</dbReference>
<dbReference type="Pfam" id="PF00096">
    <property type="entry name" value="zf-C2H2"/>
    <property type="match status" value="1"/>
</dbReference>